<comment type="caution">
    <text evidence="1">The sequence shown here is derived from an EMBL/GenBank/DDBJ whole genome shotgun (WGS) entry which is preliminary data.</text>
</comment>
<gene>
    <name evidence="1" type="ORF">DTL70_28525</name>
</gene>
<dbReference type="RefSeq" id="WP_114024902.1">
    <property type="nucleotide sequence ID" value="NZ_QOIN01000060.1"/>
</dbReference>
<accession>A0A367EGL6</accession>
<evidence type="ECO:0000313" key="1">
    <source>
        <dbReference type="EMBL" id="RCG16775.1"/>
    </source>
</evidence>
<keyword evidence="2" id="KW-1185">Reference proteome</keyword>
<sequence length="65" mass="7061">METAVLTRQHGAELVKGSGNDRFMDRMLLQLQEAFAAPDKGVSPTRDGFLRGPGYTAILNTDPTP</sequence>
<evidence type="ECO:0000313" key="2">
    <source>
        <dbReference type="Proteomes" id="UP000252914"/>
    </source>
</evidence>
<name>A0A367EGL6_9ACTN</name>
<organism evidence="1 2">
    <name type="scientific">Streptomyces diacarni</name>
    <dbReference type="NCBI Taxonomy" id="2800381"/>
    <lineage>
        <taxon>Bacteria</taxon>
        <taxon>Bacillati</taxon>
        <taxon>Actinomycetota</taxon>
        <taxon>Actinomycetes</taxon>
        <taxon>Kitasatosporales</taxon>
        <taxon>Streptomycetaceae</taxon>
        <taxon>Streptomyces</taxon>
    </lineage>
</organism>
<reference evidence="1 2" key="1">
    <citation type="submission" date="2018-06" db="EMBL/GenBank/DDBJ databases">
        <title>Streptomyces reniochalinae sp. nov. and Streptomyces diacarnus sp. nov. from marine sponges.</title>
        <authorList>
            <person name="Li L."/>
        </authorList>
    </citation>
    <scope>NUCLEOTIDE SEQUENCE [LARGE SCALE GENOMIC DNA]</scope>
    <source>
        <strain evidence="1 2">LHW51701</strain>
    </source>
</reference>
<protein>
    <submittedName>
        <fullName evidence="1">Uncharacterized protein</fullName>
    </submittedName>
</protein>
<dbReference type="EMBL" id="QOIN01000060">
    <property type="protein sequence ID" value="RCG16775.1"/>
    <property type="molecule type" value="Genomic_DNA"/>
</dbReference>
<proteinExistence type="predicted"/>
<dbReference type="Proteomes" id="UP000252914">
    <property type="component" value="Unassembled WGS sequence"/>
</dbReference>
<dbReference type="AlphaFoldDB" id="A0A367EGL6"/>